<dbReference type="InterPro" id="IPR050333">
    <property type="entry name" value="SLRP"/>
</dbReference>
<feature type="transmembrane region" description="Helical" evidence="3">
    <location>
        <begin position="223"/>
        <end position="243"/>
    </location>
</feature>
<dbReference type="OrthoDB" id="676979at2759"/>
<keyword evidence="3" id="KW-0812">Transmembrane</keyword>
<reference evidence="5" key="1">
    <citation type="submission" date="2011-05" db="EMBL/GenBank/DDBJ databases">
        <title>The genome sequence of Vittaforma corneae strain ATCC 50505.</title>
        <authorList>
            <consortium name="The Broad Institute Genome Sequencing Platform"/>
            <person name="Cuomo C."/>
            <person name="Didier E."/>
            <person name="Bowers L."/>
            <person name="Young S.K."/>
            <person name="Zeng Q."/>
            <person name="Gargeya S."/>
            <person name="Fitzgerald M."/>
            <person name="Haas B."/>
            <person name="Abouelleil A."/>
            <person name="Alvarado L."/>
            <person name="Arachchi H.M."/>
            <person name="Berlin A."/>
            <person name="Chapman S.B."/>
            <person name="Gearin G."/>
            <person name="Goldberg J."/>
            <person name="Griggs A."/>
            <person name="Gujja S."/>
            <person name="Hansen M."/>
            <person name="Heiman D."/>
            <person name="Howarth C."/>
            <person name="Larimer J."/>
            <person name="Lui A."/>
            <person name="MacDonald P.J.P."/>
            <person name="McCowen C."/>
            <person name="Montmayeur A."/>
            <person name="Murphy C."/>
            <person name="Neiman D."/>
            <person name="Pearson M."/>
            <person name="Priest M."/>
            <person name="Roberts A."/>
            <person name="Saif S."/>
            <person name="Shea T."/>
            <person name="Sisk P."/>
            <person name="Stolte C."/>
            <person name="Sykes S."/>
            <person name="Wortman J."/>
            <person name="Nusbaum C."/>
            <person name="Birren B."/>
        </authorList>
    </citation>
    <scope>NUCLEOTIDE SEQUENCE [LARGE SCALE GENOMIC DNA]</scope>
    <source>
        <strain evidence="5">ATCC 50505</strain>
    </source>
</reference>
<dbReference type="InParanoid" id="L2GM33"/>
<dbReference type="InterPro" id="IPR001611">
    <property type="entry name" value="Leu-rich_rpt"/>
</dbReference>
<dbReference type="VEuPathDB" id="MicrosporidiaDB:VICG_01598"/>
<evidence type="ECO:0000256" key="2">
    <source>
        <dbReference type="ARBA" id="ARBA00022737"/>
    </source>
</evidence>
<keyword evidence="1" id="KW-0433">Leucine-rich repeat</keyword>
<dbReference type="GeneID" id="19882308"/>
<organism evidence="4 5">
    <name type="scientific">Vittaforma corneae (strain ATCC 50505)</name>
    <name type="common">Microsporidian parasite</name>
    <name type="synonym">Nosema corneum</name>
    <dbReference type="NCBI Taxonomy" id="993615"/>
    <lineage>
        <taxon>Eukaryota</taxon>
        <taxon>Fungi</taxon>
        <taxon>Fungi incertae sedis</taxon>
        <taxon>Microsporidia</taxon>
        <taxon>Nosematidae</taxon>
        <taxon>Vittaforma</taxon>
    </lineage>
</organism>
<dbReference type="Pfam" id="PF13855">
    <property type="entry name" value="LRR_8"/>
    <property type="match status" value="1"/>
</dbReference>
<dbReference type="InterPro" id="IPR032675">
    <property type="entry name" value="LRR_dom_sf"/>
</dbReference>
<dbReference type="PANTHER" id="PTHR45712:SF22">
    <property type="entry name" value="INSULIN-LIKE GROWTH FACTOR-BINDING PROTEIN COMPLEX ACID LABILE SUBUNIT"/>
    <property type="match status" value="1"/>
</dbReference>
<evidence type="ECO:0000256" key="3">
    <source>
        <dbReference type="SAM" id="Phobius"/>
    </source>
</evidence>
<name>L2GM33_VITCO</name>
<evidence type="ECO:0000313" key="5">
    <source>
        <dbReference type="Proteomes" id="UP000011082"/>
    </source>
</evidence>
<accession>L2GM33</accession>
<dbReference type="PANTHER" id="PTHR45712">
    <property type="entry name" value="AGAP008170-PA"/>
    <property type="match status" value="1"/>
</dbReference>
<gene>
    <name evidence="4" type="ORF">VICG_01598</name>
</gene>
<dbReference type="STRING" id="993615.L2GM33"/>
<proteinExistence type="predicted"/>
<dbReference type="AlphaFoldDB" id="L2GM33"/>
<dbReference type="EMBL" id="JH370145">
    <property type="protein sequence ID" value="ELA41357.1"/>
    <property type="molecule type" value="Genomic_DNA"/>
</dbReference>
<dbReference type="Proteomes" id="UP000011082">
    <property type="component" value="Unassembled WGS sequence"/>
</dbReference>
<evidence type="ECO:0000313" key="4">
    <source>
        <dbReference type="EMBL" id="ELA41357.1"/>
    </source>
</evidence>
<sequence length="258" mass="29630">MEEKKAAEDNSISYYNVRFTDFTDEDRQKDPEKIEAIGLVNNGLQFIPDTVARFHSLRLLRIVSNPIEFLPDLLFTLQNLEFIVISNCEITRIPDTIINLHKLFSLSMPHNKIEYVTPCIFYLPKLAHINLDHNRIKGLYLPEDADIGRQVMSLVDNLIPEGDDPAGFLGRKGLRGIFGINIIFTVEEKTRRQEILEQRAKWYGALERLLDKVACCKIPVGTFIYILLLIILIPLVVMALLTYGMKRWSDPSKNSLIN</sequence>
<dbReference type="HOGENOM" id="CLU_1078496_0_0_1"/>
<dbReference type="SUPFAM" id="SSF52058">
    <property type="entry name" value="L domain-like"/>
    <property type="match status" value="1"/>
</dbReference>
<keyword evidence="3" id="KW-1133">Transmembrane helix</keyword>
<keyword evidence="3" id="KW-0472">Membrane</keyword>
<dbReference type="RefSeq" id="XP_007605043.1">
    <property type="nucleotide sequence ID" value="XM_007604981.1"/>
</dbReference>
<evidence type="ECO:0000256" key="1">
    <source>
        <dbReference type="ARBA" id="ARBA00022614"/>
    </source>
</evidence>
<dbReference type="Gene3D" id="3.80.10.10">
    <property type="entry name" value="Ribonuclease Inhibitor"/>
    <property type="match status" value="1"/>
</dbReference>
<protein>
    <submittedName>
        <fullName evidence="4">Uncharacterized protein</fullName>
    </submittedName>
</protein>
<keyword evidence="5" id="KW-1185">Reference proteome</keyword>
<keyword evidence="2" id="KW-0677">Repeat</keyword>